<dbReference type="Proteomes" id="UP001194746">
    <property type="component" value="Unassembled WGS sequence"/>
</dbReference>
<organism evidence="2 3">
    <name type="scientific">Aspergillus nanangensis</name>
    <dbReference type="NCBI Taxonomy" id="2582783"/>
    <lineage>
        <taxon>Eukaryota</taxon>
        <taxon>Fungi</taxon>
        <taxon>Dikarya</taxon>
        <taxon>Ascomycota</taxon>
        <taxon>Pezizomycotina</taxon>
        <taxon>Eurotiomycetes</taxon>
        <taxon>Eurotiomycetidae</taxon>
        <taxon>Eurotiales</taxon>
        <taxon>Aspergillaceae</taxon>
        <taxon>Aspergillus</taxon>
        <taxon>Aspergillus subgen. Circumdati</taxon>
    </lineage>
</organism>
<name>A0AAD4CP99_ASPNN</name>
<sequence length="159" mass="17452">MLPQLFSMRYSIKPALRGTTPGPLLPSRRTFQTFSSLRKTKGQQQEETHFHDRTSLNPQRSEVSKTGTDDEVAAHDSAFDPSKPDPESTLEAAEEESRKEGKISNPLNVSPANKDVSKPRGSQEGGPDRNAEKAGPSSRGWTKKHREVDVGKGKGQGKN</sequence>
<protein>
    <submittedName>
        <fullName evidence="2">Uncharacterized protein</fullName>
    </submittedName>
</protein>
<comment type="caution">
    <text evidence="2">The sequence shown here is derived from an EMBL/GenBank/DDBJ whole genome shotgun (WGS) entry which is preliminary data.</text>
</comment>
<proteinExistence type="predicted"/>
<evidence type="ECO:0000313" key="2">
    <source>
        <dbReference type="EMBL" id="KAF9890210.1"/>
    </source>
</evidence>
<evidence type="ECO:0000313" key="3">
    <source>
        <dbReference type="Proteomes" id="UP001194746"/>
    </source>
</evidence>
<dbReference type="PANTHER" id="PTHR42090">
    <property type="match status" value="1"/>
</dbReference>
<feature type="compositionally biased region" description="Polar residues" evidence="1">
    <location>
        <begin position="55"/>
        <end position="66"/>
    </location>
</feature>
<accession>A0AAD4CP99</accession>
<keyword evidence="3" id="KW-1185">Reference proteome</keyword>
<dbReference type="PANTHER" id="PTHR42090:SF1">
    <property type="match status" value="1"/>
</dbReference>
<dbReference type="AlphaFoldDB" id="A0AAD4CP99"/>
<feature type="compositionally biased region" description="Basic and acidic residues" evidence="1">
    <location>
        <begin position="72"/>
        <end position="86"/>
    </location>
</feature>
<feature type="region of interest" description="Disordered" evidence="1">
    <location>
        <begin position="36"/>
        <end position="159"/>
    </location>
</feature>
<feature type="compositionally biased region" description="Basic and acidic residues" evidence="1">
    <location>
        <begin position="44"/>
        <end position="54"/>
    </location>
</feature>
<evidence type="ECO:0000256" key="1">
    <source>
        <dbReference type="SAM" id="MobiDB-lite"/>
    </source>
</evidence>
<reference evidence="2" key="2">
    <citation type="submission" date="2020-02" db="EMBL/GenBank/DDBJ databases">
        <authorList>
            <person name="Gilchrist C.L.M."/>
            <person name="Chooi Y.-H."/>
        </authorList>
    </citation>
    <scope>NUCLEOTIDE SEQUENCE</scope>
    <source>
        <strain evidence="2">MST-FP2251</strain>
    </source>
</reference>
<reference evidence="2" key="1">
    <citation type="journal article" date="2019" name="Beilstein J. Org. Chem.">
        <title>Nanangenines: drimane sesquiterpenoids as the dominant metabolite cohort of a novel Australian fungus, Aspergillus nanangensis.</title>
        <authorList>
            <person name="Lacey H.J."/>
            <person name="Gilchrist C.L.M."/>
            <person name="Crombie A."/>
            <person name="Kalaitzis J.A."/>
            <person name="Vuong D."/>
            <person name="Rutledge P.J."/>
            <person name="Turner P."/>
            <person name="Pitt J.I."/>
            <person name="Lacey E."/>
            <person name="Chooi Y.H."/>
            <person name="Piggott A.M."/>
        </authorList>
    </citation>
    <scope>NUCLEOTIDE SEQUENCE</scope>
    <source>
        <strain evidence="2">MST-FP2251</strain>
    </source>
</reference>
<gene>
    <name evidence="2" type="ORF">FE257_006122</name>
</gene>
<dbReference type="EMBL" id="VCAU01000028">
    <property type="protein sequence ID" value="KAF9890210.1"/>
    <property type="molecule type" value="Genomic_DNA"/>
</dbReference>